<protein>
    <submittedName>
        <fullName evidence="2">Uncharacterized protein</fullName>
    </submittedName>
</protein>
<gene>
    <name evidence="2" type="ORF">QQF64_035755</name>
</gene>
<evidence type="ECO:0000256" key="1">
    <source>
        <dbReference type="SAM" id="MobiDB-lite"/>
    </source>
</evidence>
<sequence>MLFVKEESEDIKIEEALRVKQEDTEEQTGLTSLKKESQKCSIKEDGDHNSPVLLLLSPVLSGRVTESR</sequence>
<accession>A0ABR3NHB9</accession>
<dbReference type="EMBL" id="JAYMGO010000004">
    <property type="protein sequence ID" value="KAL1276132.1"/>
    <property type="molecule type" value="Genomic_DNA"/>
</dbReference>
<proteinExistence type="predicted"/>
<keyword evidence="3" id="KW-1185">Reference proteome</keyword>
<reference evidence="2 3" key="1">
    <citation type="submission" date="2023-09" db="EMBL/GenBank/DDBJ databases">
        <authorList>
            <person name="Wang M."/>
        </authorList>
    </citation>
    <scope>NUCLEOTIDE SEQUENCE [LARGE SCALE GENOMIC DNA]</scope>
    <source>
        <strain evidence="2">GT-2023</strain>
        <tissue evidence="2">Liver</tissue>
    </source>
</reference>
<feature type="compositionally biased region" description="Basic and acidic residues" evidence="1">
    <location>
        <begin position="33"/>
        <end position="48"/>
    </location>
</feature>
<organism evidence="2 3">
    <name type="scientific">Cirrhinus molitorella</name>
    <name type="common">mud carp</name>
    <dbReference type="NCBI Taxonomy" id="172907"/>
    <lineage>
        <taxon>Eukaryota</taxon>
        <taxon>Metazoa</taxon>
        <taxon>Chordata</taxon>
        <taxon>Craniata</taxon>
        <taxon>Vertebrata</taxon>
        <taxon>Euteleostomi</taxon>
        <taxon>Actinopterygii</taxon>
        <taxon>Neopterygii</taxon>
        <taxon>Teleostei</taxon>
        <taxon>Ostariophysi</taxon>
        <taxon>Cypriniformes</taxon>
        <taxon>Cyprinidae</taxon>
        <taxon>Labeoninae</taxon>
        <taxon>Labeonini</taxon>
        <taxon>Cirrhinus</taxon>
    </lineage>
</organism>
<evidence type="ECO:0000313" key="3">
    <source>
        <dbReference type="Proteomes" id="UP001558613"/>
    </source>
</evidence>
<evidence type="ECO:0000313" key="2">
    <source>
        <dbReference type="EMBL" id="KAL1276132.1"/>
    </source>
</evidence>
<comment type="caution">
    <text evidence="2">The sequence shown here is derived from an EMBL/GenBank/DDBJ whole genome shotgun (WGS) entry which is preliminary data.</text>
</comment>
<name>A0ABR3NHB9_9TELE</name>
<dbReference type="Proteomes" id="UP001558613">
    <property type="component" value="Unassembled WGS sequence"/>
</dbReference>
<feature type="region of interest" description="Disordered" evidence="1">
    <location>
        <begin position="21"/>
        <end position="48"/>
    </location>
</feature>